<comment type="similarity">
    <text evidence="1">Belongs to the UPF0098 family.</text>
</comment>
<reference evidence="2 3" key="1">
    <citation type="submission" date="2018-10" db="EMBL/GenBank/DDBJ databases">
        <title>Isolation from cow dung.</title>
        <authorList>
            <person name="Ling L."/>
        </authorList>
    </citation>
    <scope>NUCLEOTIDE SEQUENCE [LARGE SCALE GENOMIC DNA]</scope>
    <source>
        <strain evidence="2 3">NEAU-LL90</strain>
    </source>
</reference>
<dbReference type="EMBL" id="RFFH01000017">
    <property type="protein sequence ID" value="RMI28939.1"/>
    <property type="molecule type" value="Genomic_DNA"/>
</dbReference>
<dbReference type="CDD" id="cd00865">
    <property type="entry name" value="PEBP_bact_arch"/>
    <property type="match status" value="1"/>
</dbReference>
<dbReference type="NCBIfam" id="TIGR00481">
    <property type="entry name" value="YbhB/YbcL family Raf kinase inhibitor-like protein"/>
    <property type="match status" value="1"/>
</dbReference>
<proteinExistence type="inferred from homology"/>
<sequence length="189" mass="19732">MAVHLLARLLRPVRAGIGRTAWHHSAAAAPETITVTSSAFRDGGPIPQRHAGAGVGEDISPQIAWSGVPAAAVELVLIVEDPDVPLPRPIVHALVTGIDPAVGELGENAINRPGAELASGQIGIGSFHRRGYAGPRPIPGHGPHRYVFQIFALDAASGLDTDATLARTLTAIDGHVLARGRLTGTYRRD</sequence>
<dbReference type="OrthoDB" id="9797506at2"/>
<dbReference type="Gene3D" id="3.90.280.10">
    <property type="entry name" value="PEBP-like"/>
    <property type="match status" value="1"/>
</dbReference>
<dbReference type="InterPro" id="IPR008914">
    <property type="entry name" value="PEBP"/>
</dbReference>
<dbReference type="SUPFAM" id="SSF49777">
    <property type="entry name" value="PEBP-like"/>
    <property type="match status" value="1"/>
</dbReference>
<evidence type="ECO:0000313" key="2">
    <source>
        <dbReference type="EMBL" id="RMI28939.1"/>
    </source>
</evidence>
<dbReference type="RefSeq" id="WP_122191102.1">
    <property type="nucleotide sequence ID" value="NZ_RFFH01000017.1"/>
</dbReference>
<accession>A0A3M2KTZ8</accession>
<dbReference type="InterPro" id="IPR005247">
    <property type="entry name" value="YbhB_YbcL/LppC-like"/>
</dbReference>
<organism evidence="2 3">
    <name type="scientific">Nocardia stercoris</name>
    <dbReference type="NCBI Taxonomy" id="2483361"/>
    <lineage>
        <taxon>Bacteria</taxon>
        <taxon>Bacillati</taxon>
        <taxon>Actinomycetota</taxon>
        <taxon>Actinomycetes</taxon>
        <taxon>Mycobacteriales</taxon>
        <taxon>Nocardiaceae</taxon>
        <taxon>Nocardia</taxon>
    </lineage>
</organism>
<dbReference type="PANTHER" id="PTHR30289:SF1">
    <property type="entry name" value="PEBP (PHOSPHATIDYLETHANOLAMINE-BINDING PROTEIN) FAMILY PROTEIN"/>
    <property type="match status" value="1"/>
</dbReference>
<gene>
    <name evidence="2" type="ORF">EBN03_27760</name>
</gene>
<evidence type="ECO:0000256" key="1">
    <source>
        <dbReference type="ARBA" id="ARBA00007120"/>
    </source>
</evidence>
<dbReference type="PANTHER" id="PTHR30289">
    <property type="entry name" value="UNCHARACTERIZED PROTEIN YBCL-RELATED"/>
    <property type="match status" value="1"/>
</dbReference>
<protein>
    <submittedName>
        <fullName evidence="2">YbhB/YbcL family Raf kinase inhibitor-like protein</fullName>
    </submittedName>
</protein>
<keyword evidence="3" id="KW-1185">Reference proteome</keyword>
<dbReference type="InterPro" id="IPR036610">
    <property type="entry name" value="PEBP-like_sf"/>
</dbReference>
<name>A0A3M2KTZ8_9NOCA</name>
<dbReference type="AlphaFoldDB" id="A0A3M2KTZ8"/>
<evidence type="ECO:0000313" key="3">
    <source>
        <dbReference type="Proteomes" id="UP000279275"/>
    </source>
</evidence>
<comment type="caution">
    <text evidence="2">The sequence shown here is derived from an EMBL/GenBank/DDBJ whole genome shotgun (WGS) entry which is preliminary data.</text>
</comment>
<dbReference type="Pfam" id="PF01161">
    <property type="entry name" value="PBP"/>
    <property type="match status" value="1"/>
</dbReference>
<dbReference type="Proteomes" id="UP000279275">
    <property type="component" value="Unassembled WGS sequence"/>
</dbReference>